<reference evidence="2" key="1">
    <citation type="submission" date="2020-10" db="EMBL/GenBank/DDBJ databases">
        <authorList>
            <person name="Gilroy R."/>
        </authorList>
    </citation>
    <scope>NUCLEOTIDE SEQUENCE</scope>
    <source>
        <strain evidence="2">ChiSjej6B24-2974</strain>
    </source>
</reference>
<dbReference type="Pfam" id="PF01402">
    <property type="entry name" value="RHH_1"/>
    <property type="match status" value="1"/>
</dbReference>
<dbReference type="InterPro" id="IPR002145">
    <property type="entry name" value="CopG"/>
</dbReference>
<organism evidence="2 3">
    <name type="scientific">Candidatus Pullichristensenella stercorigallinarum</name>
    <dbReference type="NCBI Taxonomy" id="2840909"/>
    <lineage>
        <taxon>Bacteria</taxon>
        <taxon>Bacillati</taxon>
        <taxon>Bacillota</taxon>
        <taxon>Clostridia</taxon>
        <taxon>Candidatus Pullichristensenella</taxon>
    </lineage>
</organism>
<name>A0A9D0ZMJ9_9FIRM</name>
<dbReference type="EMBL" id="DVFZ01000095">
    <property type="protein sequence ID" value="HIQ83292.1"/>
    <property type="molecule type" value="Genomic_DNA"/>
</dbReference>
<proteinExistence type="predicted"/>
<dbReference type="InterPro" id="IPR013321">
    <property type="entry name" value="Arc_rbn_hlx_hlx"/>
</dbReference>
<dbReference type="AlphaFoldDB" id="A0A9D0ZMJ9"/>
<dbReference type="SUPFAM" id="SSF47598">
    <property type="entry name" value="Ribbon-helix-helix"/>
    <property type="match status" value="1"/>
</dbReference>
<sequence length="47" mass="5332">MTRGNPIQTIRIDKATKDHLKELAAKRETSVAALIKEAISAWLERQE</sequence>
<dbReference type="InterPro" id="IPR010985">
    <property type="entry name" value="Ribbon_hlx_hlx"/>
</dbReference>
<comment type="caution">
    <text evidence="2">The sequence shown here is derived from an EMBL/GenBank/DDBJ whole genome shotgun (WGS) entry which is preliminary data.</text>
</comment>
<feature type="domain" description="Ribbon-helix-helix protein CopG" evidence="1">
    <location>
        <begin position="9"/>
        <end position="46"/>
    </location>
</feature>
<dbReference type="Gene3D" id="1.10.1220.10">
    <property type="entry name" value="Met repressor-like"/>
    <property type="match status" value="1"/>
</dbReference>
<dbReference type="GO" id="GO:0006355">
    <property type="term" value="P:regulation of DNA-templated transcription"/>
    <property type="evidence" value="ECO:0007669"/>
    <property type="project" value="InterPro"/>
</dbReference>
<evidence type="ECO:0000313" key="3">
    <source>
        <dbReference type="Proteomes" id="UP000824260"/>
    </source>
</evidence>
<dbReference type="Proteomes" id="UP000824260">
    <property type="component" value="Unassembled WGS sequence"/>
</dbReference>
<protein>
    <submittedName>
        <fullName evidence="2">CopG family transcriptional regulator</fullName>
    </submittedName>
</protein>
<gene>
    <name evidence="2" type="ORF">IAA52_09350</name>
</gene>
<reference evidence="2" key="2">
    <citation type="journal article" date="2021" name="PeerJ">
        <title>Extensive microbial diversity within the chicken gut microbiome revealed by metagenomics and culture.</title>
        <authorList>
            <person name="Gilroy R."/>
            <person name="Ravi A."/>
            <person name="Getino M."/>
            <person name="Pursley I."/>
            <person name="Horton D.L."/>
            <person name="Alikhan N.F."/>
            <person name="Baker D."/>
            <person name="Gharbi K."/>
            <person name="Hall N."/>
            <person name="Watson M."/>
            <person name="Adriaenssens E.M."/>
            <person name="Foster-Nyarko E."/>
            <person name="Jarju S."/>
            <person name="Secka A."/>
            <person name="Antonio M."/>
            <person name="Oren A."/>
            <person name="Chaudhuri R.R."/>
            <person name="La Ragione R."/>
            <person name="Hildebrand F."/>
            <person name="Pallen M.J."/>
        </authorList>
    </citation>
    <scope>NUCLEOTIDE SEQUENCE</scope>
    <source>
        <strain evidence="2">ChiSjej6B24-2974</strain>
    </source>
</reference>
<evidence type="ECO:0000259" key="1">
    <source>
        <dbReference type="Pfam" id="PF01402"/>
    </source>
</evidence>
<evidence type="ECO:0000313" key="2">
    <source>
        <dbReference type="EMBL" id="HIQ83292.1"/>
    </source>
</evidence>
<accession>A0A9D0ZMJ9</accession>